<keyword evidence="1" id="KW-0472">Membrane</keyword>
<dbReference type="RefSeq" id="WP_092745991.1">
    <property type="nucleotide sequence ID" value="NZ_FMZC01000023.1"/>
</dbReference>
<feature type="transmembrane region" description="Helical" evidence="1">
    <location>
        <begin position="74"/>
        <end position="93"/>
    </location>
</feature>
<evidence type="ECO:0000313" key="2">
    <source>
        <dbReference type="EMBL" id="SDE64377.1"/>
    </source>
</evidence>
<dbReference type="AlphaFoldDB" id="A0A1G7ELB2"/>
<protein>
    <submittedName>
        <fullName evidence="2">Uncharacterized protein</fullName>
    </submittedName>
</protein>
<organism evidence="2 3">
    <name type="scientific">Paracidovorax valerianellae</name>
    <dbReference type="NCBI Taxonomy" id="187868"/>
    <lineage>
        <taxon>Bacteria</taxon>
        <taxon>Pseudomonadati</taxon>
        <taxon>Pseudomonadota</taxon>
        <taxon>Betaproteobacteria</taxon>
        <taxon>Burkholderiales</taxon>
        <taxon>Comamonadaceae</taxon>
        <taxon>Paracidovorax</taxon>
    </lineage>
</organism>
<evidence type="ECO:0000313" key="3">
    <source>
        <dbReference type="Proteomes" id="UP000198781"/>
    </source>
</evidence>
<sequence length="138" mass="15717">MQTKTNHYFWRLLFHGSKFLLRVCVILALWVRDSLKEFIGVFRPLIRSVESQAREAAAAGSFTVGARPMNSFKIGAFLLGTLAVMGKIFLFILSTAPDFDEKKEDEAYTSYSGVDYFGVPDITNTTHSDWEAYYGRRK</sequence>
<dbReference type="STRING" id="187868.SAMN05192589_12361"/>
<proteinExistence type="predicted"/>
<feature type="transmembrane region" description="Helical" evidence="1">
    <location>
        <begin position="12"/>
        <end position="31"/>
    </location>
</feature>
<keyword evidence="3" id="KW-1185">Reference proteome</keyword>
<reference evidence="2 3" key="1">
    <citation type="submission" date="2016-10" db="EMBL/GenBank/DDBJ databases">
        <authorList>
            <person name="de Groot N.N."/>
        </authorList>
    </citation>
    <scope>NUCLEOTIDE SEQUENCE [LARGE SCALE GENOMIC DNA]</scope>
    <source>
        <strain evidence="2 3">DSM 16619</strain>
    </source>
</reference>
<dbReference type="EMBL" id="FMZC01000023">
    <property type="protein sequence ID" value="SDE64377.1"/>
    <property type="molecule type" value="Genomic_DNA"/>
</dbReference>
<keyword evidence="1" id="KW-1133">Transmembrane helix</keyword>
<evidence type="ECO:0000256" key="1">
    <source>
        <dbReference type="SAM" id="Phobius"/>
    </source>
</evidence>
<dbReference type="Proteomes" id="UP000198781">
    <property type="component" value="Unassembled WGS sequence"/>
</dbReference>
<accession>A0A1G7ELB2</accession>
<keyword evidence="1" id="KW-0812">Transmembrane</keyword>
<gene>
    <name evidence="2" type="ORF">SAMN05192589_12361</name>
</gene>
<name>A0A1G7ELB2_9BURK</name>